<accession>A0AB39Y3D8</accession>
<keyword evidence="1" id="KW-1133">Transmembrane helix</keyword>
<dbReference type="RefSeq" id="WP_133897210.1">
    <property type="nucleotide sequence ID" value="NZ_CP165727.1"/>
</dbReference>
<gene>
    <name evidence="2" type="ORF">AB5J51_17835</name>
</gene>
<keyword evidence="1" id="KW-0812">Transmembrane</keyword>
<protein>
    <submittedName>
        <fullName evidence="2">Uncharacterized protein</fullName>
    </submittedName>
</protein>
<dbReference type="AlphaFoldDB" id="A0AB39Y3D8"/>
<organism evidence="2">
    <name type="scientific">Streptomyces sp. R33</name>
    <dbReference type="NCBI Taxonomy" id="3238629"/>
    <lineage>
        <taxon>Bacteria</taxon>
        <taxon>Bacillati</taxon>
        <taxon>Actinomycetota</taxon>
        <taxon>Actinomycetes</taxon>
        <taxon>Kitasatosporales</taxon>
        <taxon>Streptomycetaceae</taxon>
        <taxon>Streptomyces</taxon>
    </lineage>
</organism>
<sequence>MRRIVAVLLAAGALATLLAAVGWLTAGRFVDLLALIPVIAPAVCCAVAAGPAVIAPAPWLRRTMHPSTEANEVVPA</sequence>
<evidence type="ECO:0000256" key="1">
    <source>
        <dbReference type="SAM" id="Phobius"/>
    </source>
</evidence>
<keyword evidence="1" id="KW-0472">Membrane</keyword>
<reference evidence="2" key="1">
    <citation type="submission" date="2024-08" db="EMBL/GenBank/DDBJ databases">
        <authorList>
            <person name="Yu S.T."/>
        </authorList>
    </citation>
    <scope>NUCLEOTIDE SEQUENCE</scope>
    <source>
        <strain evidence="2">R33</strain>
    </source>
</reference>
<proteinExistence type="predicted"/>
<evidence type="ECO:0000313" key="2">
    <source>
        <dbReference type="EMBL" id="XDV64665.1"/>
    </source>
</evidence>
<dbReference type="EMBL" id="CP165727">
    <property type="protein sequence ID" value="XDV64665.1"/>
    <property type="molecule type" value="Genomic_DNA"/>
</dbReference>
<name>A0AB39Y3D8_9ACTN</name>
<feature type="transmembrane region" description="Helical" evidence="1">
    <location>
        <begin position="29"/>
        <end position="54"/>
    </location>
</feature>